<evidence type="ECO:0000256" key="3">
    <source>
        <dbReference type="ARBA" id="ARBA00022527"/>
    </source>
</evidence>
<protein>
    <recommendedName>
        <fullName evidence="2">non-specific serine/threonine protein kinase</fullName>
        <ecNumber evidence="2">2.7.11.1</ecNumber>
    </recommendedName>
</protein>
<gene>
    <name evidence="13" type="ORF">CTI12_AA023270</name>
</gene>
<feature type="compositionally biased region" description="Basic and acidic residues" evidence="11">
    <location>
        <begin position="219"/>
        <end position="234"/>
    </location>
</feature>
<evidence type="ECO:0000256" key="4">
    <source>
        <dbReference type="ARBA" id="ARBA00022679"/>
    </source>
</evidence>
<dbReference type="EMBL" id="PKPP01000085">
    <property type="protein sequence ID" value="PWA98060.1"/>
    <property type="molecule type" value="Genomic_DNA"/>
</dbReference>
<evidence type="ECO:0000313" key="14">
    <source>
        <dbReference type="Proteomes" id="UP000245207"/>
    </source>
</evidence>
<dbReference type="Pfam" id="PF00069">
    <property type="entry name" value="Pkinase"/>
    <property type="match status" value="2"/>
</dbReference>
<evidence type="ECO:0000256" key="6">
    <source>
        <dbReference type="ARBA" id="ARBA00022777"/>
    </source>
</evidence>
<dbReference type="InterPro" id="IPR017441">
    <property type="entry name" value="Protein_kinase_ATP_BS"/>
</dbReference>
<dbReference type="PROSITE" id="PS00107">
    <property type="entry name" value="PROTEIN_KINASE_ATP"/>
    <property type="match status" value="1"/>
</dbReference>
<evidence type="ECO:0000256" key="11">
    <source>
        <dbReference type="SAM" id="MobiDB-lite"/>
    </source>
</evidence>
<dbReference type="CDD" id="cd05574">
    <property type="entry name" value="STKc_phototropin_like"/>
    <property type="match status" value="1"/>
</dbReference>
<keyword evidence="4" id="KW-0808">Transferase</keyword>
<keyword evidence="3 13" id="KW-0723">Serine/threonine-protein kinase</keyword>
<keyword evidence="7 10" id="KW-0067">ATP-binding</keyword>
<comment type="similarity">
    <text evidence="1">Belongs to the protein kinase superfamily. AGC Ser/Thr protein kinase family.</text>
</comment>
<dbReference type="OrthoDB" id="432483at2759"/>
<name>A0A2U1QJ56_ARTAN</name>
<feature type="region of interest" description="Disordered" evidence="11">
    <location>
        <begin position="52"/>
        <end position="75"/>
    </location>
</feature>
<evidence type="ECO:0000313" key="13">
    <source>
        <dbReference type="EMBL" id="PWA98060.1"/>
    </source>
</evidence>
<keyword evidence="6 13" id="KW-0418">Kinase</keyword>
<evidence type="ECO:0000256" key="7">
    <source>
        <dbReference type="ARBA" id="ARBA00022840"/>
    </source>
</evidence>
<dbReference type="InterPro" id="IPR008271">
    <property type="entry name" value="Ser/Thr_kinase_AS"/>
</dbReference>
<dbReference type="GO" id="GO:0005524">
    <property type="term" value="F:ATP binding"/>
    <property type="evidence" value="ECO:0007669"/>
    <property type="project" value="UniProtKB-UniRule"/>
</dbReference>
<feature type="compositionally biased region" description="Low complexity" evidence="11">
    <location>
        <begin position="236"/>
        <end position="258"/>
    </location>
</feature>
<dbReference type="SMART" id="SM00220">
    <property type="entry name" value="S_TKc"/>
    <property type="match status" value="1"/>
</dbReference>
<dbReference type="FunFam" id="1.10.510.10:FF:000020">
    <property type="entry name" value="serine/threonine-protein kinase D6PK-like"/>
    <property type="match status" value="1"/>
</dbReference>
<dbReference type="AlphaFoldDB" id="A0A2U1QJ56"/>
<evidence type="ECO:0000256" key="9">
    <source>
        <dbReference type="ARBA" id="ARBA00048679"/>
    </source>
</evidence>
<keyword evidence="5 10" id="KW-0547">Nucleotide-binding</keyword>
<keyword evidence="14" id="KW-1185">Reference proteome</keyword>
<dbReference type="Gene3D" id="1.10.510.10">
    <property type="entry name" value="Transferase(Phosphotransferase) domain 1"/>
    <property type="match status" value="1"/>
</dbReference>
<reference evidence="13 14" key="1">
    <citation type="journal article" date="2018" name="Mol. Plant">
        <title>The genome of Artemisia annua provides insight into the evolution of Asteraceae family and artemisinin biosynthesis.</title>
        <authorList>
            <person name="Shen Q."/>
            <person name="Zhang L."/>
            <person name="Liao Z."/>
            <person name="Wang S."/>
            <person name="Yan T."/>
            <person name="Shi P."/>
            <person name="Liu M."/>
            <person name="Fu X."/>
            <person name="Pan Q."/>
            <person name="Wang Y."/>
            <person name="Lv Z."/>
            <person name="Lu X."/>
            <person name="Zhang F."/>
            <person name="Jiang W."/>
            <person name="Ma Y."/>
            <person name="Chen M."/>
            <person name="Hao X."/>
            <person name="Li L."/>
            <person name="Tang Y."/>
            <person name="Lv G."/>
            <person name="Zhou Y."/>
            <person name="Sun X."/>
            <person name="Brodelius P.E."/>
            <person name="Rose J.K.C."/>
            <person name="Tang K."/>
        </authorList>
    </citation>
    <scope>NUCLEOTIDE SEQUENCE [LARGE SCALE GENOMIC DNA]</scope>
    <source>
        <strain evidence="14">cv. Huhao1</strain>
        <tissue evidence="13">Leaf</tissue>
    </source>
</reference>
<dbReference type="Proteomes" id="UP000245207">
    <property type="component" value="Unassembled WGS sequence"/>
</dbReference>
<dbReference type="InterPro" id="IPR011009">
    <property type="entry name" value="Kinase-like_dom_sf"/>
</dbReference>
<feature type="region of interest" description="Disordered" evidence="11">
    <location>
        <begin position="122"/>
        <end position="177"/>
    </location>
</feature>
<evidence type="ECO:0000256" key="10">
    <source>
        <dbReference type="PROSITE-ProRule" id="PRU10141"/>
    </source>
</evidence>
<comment type="catalytic activity">
    <reaction evidence="9">
        <text>L-seryl-[protein] + ATP = O-phospho-L-seryl-[protein] + ADP + H(+)</text>
        <dbReference type="Rhea" id="RHEA:17989"/>
        <dbReference type="Rhea" id="RHEA-COMP:9863"/>
        <dbReference type="Rhea" id="RHEA-COMP:11604"/>
        <dbReference type="ChEBI" id="CHEBI:15378"/>
        <dbReference type="ChEBI" id="CHEBI:29999"/>
        <dbReference type="ChEBI" id="CHEBI:30616"/>
        <dbReference type="ChEBI" id="CHEBI:83421"/>
        <dbReference type="ChEBI" id="CHEBI:456216"/>
        <dbReference type="EC" id="2.7.11.1"/>
    </reaction>
</comment>
<evidence type="ECO:0000256" key="8">
    <source>
        <dbReference type="ARBA" id="ARBA00047899"/>
    </source>
</evidence>
<evidence type="ECO:0000256" key="1">
    <source>
        <dbReference type="ARBA" id="ARBA00009903"/>
    </source>
</evidence>
<dbReference type="InterPro" id="IPR000719">
    <property type="entry name" value="Prot_kinase_dom"/>
</dbReference>
<evidence type="ECO:0000256" key="5">
    <source>
        <dbReference type="ARBA" id="ARBA00022741"/>
    </source>
</evidence>
<feature type="region of interest" description="Disordered" evidence="11">
    <location>
        <begin position="218"/>
        <end position="258"/>
    </location>
</feature>
<accession>A0A2U1QJ56</accession>
<evidence type="ECO:0000259" key="12">
    <source>
        <dbReference type="PROSITE" id="PS50011"/>
    </source>
</evidence>
<dbReference type="PROSITE" id="PS00108">
    <property type="entry name" value="PROTEIN_KINASE_ST"/>
    <property type="match status" value="1"/>
</dbReference>
<sequence>MGAFYGTNEIVELEEGSHLQSSSMPQKRLYVEDDINRLFESVRISAKTNGLPQAFRDKQKKSMKQPMRISPEVGTSQPVNLKQALRRLTISQASEIAAMKRLSKDLKPTRVSVGLEVGSVRRSQVAAGDESSDNISRTSVKESGPTRNLKLKLSSLSARSKRKLPAVAESNETVTQIKDQQPKLIKNLVRKKNKLASKSATSKPAQDLVTEAVKISETGVHKSDEKSRSRDKGELSQSSKSSAGECSSSTSFSCDSGVSKGWCRPHMSKDARWEAVHCAQKQHGSLNIRNFKLIKKIGGGDMGTVYLAELIGSDCFFALKILDNELLCLRKKAVRAQTEREILQLLDHPFLPTLYSQFTTDKYSCLVIEYCPGGDLHVLRQKQPNKCFSEHAVRFYAAEILLALEYLHMLGVVYRDLKPENILVREDGHIMLTDFDLSLRCDPNPTLLKPSSPNIDRPKDPESGCINPFCIQPSWQVPCFTPRVLAAPKLESEIVPQLLVEPTGARSNSFVGTHEYLAPEIIKGEGHGSPVDWWTFGILLYELLYGRTPFKGIIDDDTLANIVSQAVTFPSIPIVSSHARNLIKGLLQKQPENRLGSVKGATEIKQHPFFEGLNWALIRCATPPDMPKACDVGSMSLKNSEGEHLVFDMY</sequence>
<dbReference type="Gene3D" id="3.30.200.20">
    <property type="entry name" value="Phosphorylase Kinase, domain 1"/>
    <property type="match status" value="1"/>
</dbReference>
<dbReference type="FunFam" id="1.10.510.10:FF:000028">
    <property type="entry name" value="serine/threonine-protein kinase D6PK-like"/>
    <property type="match status" value="1"/>
</dbReference>
<feature type="binding site" evidence="10">
    <location>
        <position position="320"/>
    </location>
    <ligand>
        <name>ATP</name>
        <dbReference type="ChEBI" id="CHEBI:30616"/>
    </ligand>
</feature>
<dbReference type="PROSITE" id="PS50011">
    <property type="entry name" value="PROTEIN_KINASE_DOM"/>
    <property type="match status" value="1"/>
</dbReference>
<comment type="catalytic activity">
    <reaction evidence="8">
        <text>L-threonyl-[protein] + ATP = O-phospho-L-threonyl-[protein] + ADP + H(+)</text>
        <dbReference type="Rhea" id="RHEA:46608"/>
        <dbReference type="Rhea" id="RHEA-COMP:11060"/>
        <dbReference type="Rhea" id="RHEA-COMP:11605"/>
        <dbReference type="ChEBI" id="CHEBI:15378"/>
        <dbReference type="ChEBI" id="CHEBI:30013"/>
        <dbReference type="ChEBI" id="CHEBI:30616"/>
        <dbReference type="ChEBI" id="CHEBI:61977"/>
        <dbReference type="ChEBI" id="CHEBI:456216"/>
        <dbReference type="EC" id="2.7.11.1"/>
    </reaction>
</comment>
<dbReference type="EC" id="2.7.11.1" evidence="2"/>
<organism evidence="13 14">
    <name type="scientific">Artemisia annua</name>
    <name type="common">Sweet wormwood</name>
    <dbReference type="NCBI Taxonomy" id="35608"/>
    <lineage>
        <taxon>Eukaryota</taxon>
        <taxon>Viridiplantae</taxon>
        <taxon>Streptophyta</taxon>
        <taxon>Embryophyta</taxon>
        <taxon>Tracheophyta</taxon>
        <taxon>Spermatophyta</taxon>
        <taxon>Magnoliopsida</taxon>
        <taxon>eudicotyledons</taxon>
        <taxon>Gunneridae</taxon>
        <taxon>Pentapetalae</taxon>
        <taxon>asterids</taxon>
        <taxon>campanulids</taxon>
        <taxon>Asterales</taxon>
        <taxon>Asteraceae</taxon>
        <taxon>Asteroideae</taxon>
        <taxon>Anthemideae</taxon>
        <taxon>Artemisiinae</taxon>
        <taxon>Artemisia</taxon>
    </lineage>
</organism>
<comment type="caution">
    <text evidence="13">The sequence shown here is derived from an EMBL/GenBank/DDBJ whole genome shotgun (WGS) entry which is preliminary data.</text>
</comment>
<feature type="domain" description="Protein kinase" evidence="12">
    <location>
        <begin position="291"/>
        <end position="610"/>
    </location>
</feature>
<dbReference type="PANTHER" id="PTHR45637">
    <property type="entry name" value="FLIPPASE KINASE 1-RELATED"/>
    <property type="match status" value="1"/>
</dbReference>
<dbReference type="STRING" id="35608.A0A2U1QJ56"/>
<proteinExistence type="inferred from homology"/>
<dbReference type="GO" id="GO:0004674">
    <property type="term" value="F:protein serine/threonine kinase activity"/>
    <property type="evidence" value="ECO:0007669"/>
    <property type="project" value="UniProtKB-KW"/>
</dbReference>
<evidence type="ECO:0000256" key="2">
    <source>
        <dbReference type="ARBA" id="ARBA00012513"/>
    </source>
</evidence>
<dbReference type="SUPFAM" id="SSF56112">
    <property type="entry name" value="Protein kinase-like (PK-like)"/>
    <property type="match status" value="1"/>
</dbReference>